<dbReference type="Pfam" id="PF07494">
    <property type="entry name" value="Reg_prop"/>
    <property type="match status" value="1"/>
</dbReference>
<dbReference type="OrthoDB" id="799853at2"/>
<dbReference type="AlphaFoldDB" id="A0A1M6JFM8"/>
<name>A0A1M6JFM8_9FLAO</name>
<feature type="chain" id="PRO_5009918687" evidence="1">
    <location>
        <begin position="23"/>
        <end position="316"/>
    </location>
</feature>
<dbReference type="Proteomes" id="UP000184543">
    <property type="component" value="Unassembled WGS sequence"/>
</dbReference>
<reference evidence="3" key="1">
    <citation type="submission" date="2016-11" db="EMBL/GenBank/DDBJ databases">
        <authorList>
            <person name="Varghese N."/>
            <person name="Submissions S."/>
        </authorList>
    </citation>
    <scope>NUCLEOTIDE SEQUENCE [LARGE SCALE GENOMIC DNA]</scope>
    <source>
        <strain evidence="3">DSM 19858</strain>
    </source>
</reference>
<feature type="signal peptide" evidence="1">
    <location>
        <begin position="1"/>
        <end position="22"/>
    </location>
</feature>
<dbReference type="Gene3D" id="2.130.10.10">
    <property type="entry name" value="YVTN repeat-like/Quinoprotein amine dehydrogenase"/>
    <property type="match status" value="2"/>
</dbReference>
<protein>
    <submittedName>
        <fullName evidence="2">Two component regulator propeller</fullName>
    </submittedName>
</protein>
<dbReference type="SUPFAM" id="SSF50998">
    <property type="entry name" value="Quinoprotein alcohol dehydrogenase-like"/>
    <property type="match status" value="1"/>
</dbReference>
<evidence type="ECO:0000313" key="3">
    <source>
        <dbReference type="Proteomes" id="UP000184543"/>
    </source>
</evidence>
<organism evidence="2 3">
    <name type="scientific">Pseudozobellia thermophila</name>
    <dbReference type="NCBI Taxonomy" id="192903"/>
    <lineage>
        <taxon>Bacteria</taxon>
        <taxon>Pseudomonadati</taxon>
        <taxon>Bacteroidota</taxon>
        <taxon>Flavobacteriia</taxon>
        <taxon>Flavobacteriales</taxon>
        <taxon>Flavobacteriaceae</taxon>
        <taxon>Pseudozobellia</taxon>
    </lineage>
</organism>
<gene>
    <name evidence="2" type="ORF">SAMN04488513_1054</name>
</gene>
<dbReference type="InterPro" id="IPR011110">
    <property type="entry name" value="Reg_prop"/>
</dbReference>
<evidence type="ECO:0000256" key="1">
    <source>
        <dbReference type="SAM" id="SignalP"/>
    </source>
</evidence>
<dbReference type="STRING" id="192903.SAMN04488513_1054"/>
<dbReference type="InterPro" id="IPR011047">
    <property type="entry name" value="Quinoprotein_ADH-like_sf"/>
</dbReference>
<proteinExistence type="predicted"/>
<evidence type="ECO:0000313" key="2">
    <source>
        <dbReference type="EMBL" id="SHJ45454.1"/>
    </source>
</evidence>
<dbReference type="RefSeq" id="WP_072994316.1">
    <property type="nucleotide sequence ID" value="NZ_FQYU01000005.1"/>
</dbReference>
<accession>A0A1M6JFM8</accession>
<dbReference type="InterPro" id="IPR015943">
    <property type="entry name" value="WD40/YVTN_repeat-like_dom_sf"/>
</dbReference>
<keyword evidence="1" id="KW-0732">Signal</keyword>
<dbReference type="EMBL" id="FQYU01000005">
    <property type="protein sequence ID" value="SHJ45454.1"/>
    <property type="molecule type" value="Genomic_DNA"/>
</dbReference>
<sequence length="316" mass="35475">MKSIFNTIICCLFATLSFSQSAELFDTNNSEIIDNDLWEVSVDKNGKLYLGTVKFGLITYENGKFENLNKDNSEIKGDAVTPIFTDSKGNIWLNYSKPNSEIAKYDGNEWTVFTTKEIPTSNISVIDFTEDKEGNIYFGGGNGFFKYNGVSWSKIQLPKKGLTIRAIDINESGDIAIGHNSGLEIYSNGKWKSYDDESSELQLSVVRAVKYIDDKLFVGYGGGYGNGGLSIIENGVWKHYNKTNSKIPDHMVRDIEIDQNGTIWMATNNGMIKMVDDKIEPIYFREGRYKNTILDIAVEGNIVWVATNFGLIKITQ</sequence>
<keyword evidence="3" id="KW-1185">Reference proteome</keyword>